<evidence type="ECO:0000313" key="4">
    <source>
        <dbReference type="Proteomes" id="UP001162834"/>
    </source>
</evidence>
<evidence type="ECO:0000313" key="3">
    <source>
        <dbReference type="EMBL" id="UGS34956.1"/>
    </source>
</evidence>
<evidence type="ECO:0000256" key="2">
    <source>
        <dbReference type="SAM" id="Phobius"/>
    </source>
</evidence>
<dbReference type="RefSeq" id="WP_259314622.1">
    <property type="nucleotide sequence ID" value="NZ_CP087164.1"/>
</dbReference>
<feature type="transmembrane region" description="Helical" evidence="2">
    <location>
        <begin position="176"/>
        <end position="196"/>
    </location>
</feature>
<evidence type="ECO:0000256" key="1">
    <source>
        <dbReference type="SAM" id="MobiDB-lite"/>
    </source>
</evidence>
<feature type="transmembrane region" description="Helical" evidence="2">
    <location>
        <begin position="88"/>
        <end position="110"/>
    </location>
</feature>
<feature type="transmembrane region" description="Helical" evidence="2">
    <location>
        <begin position="32"/>
        <end position="50"/>
    </location>
</feature>
<feature type="region of interest" description="Disordered" evidence="1">
    <location>
        <begin position="1"/>
        <end position="23"/>
    </location>
</feature>
<gene>
    <name evidence="3" type="ORF">DSM104329_01340</name>
</gene>
<feature type="transmembrane region" description="Helical" evidence="2">
    <location>
        <begin position="62"/>
        <end position="81"/>
    </location>
</feature>
<protein>
    <submittedName>
        <fullName evidence="3">Uncharacterized protein</fullName>
    </submittedName>
</protein>
<dbReference type="Proteomes" id="UP001162834">
    <property type="component" value="Chromosome"/>
</dbReference>
<dbReference type="KEGG" id="sbae:DSM104329_01340"/>
<dbReference type="EMBL" id="CP087164">
    <property type="protein sequence ID" value="UGS34956.1"/>
    <property type="molecule type" value="Genomic_DNA"/>
</dbReference>
<accession>A0A9E6XWF4</accession>
<keyword evidence="4" id="KW-1185">Reference proteome</keyword>
<keyword evidence="2" id="KW-1133">Transmembrane helix</keyword>
<feature type="transmembrane region" description="Helical" evidence="2">
    <location>
        <begin position="116"/>
        <end position="138"/>
    </location>
</feature>
<dbReference type="AlphaFoldDB" id="A0A9E6XWF4"/>
<feature type="transmembrane region" description="Helical" evidence="2">
    <location>
        <begin position="150"/>
        <end position="170"/>
    </location>
</feature>
<sequence length="206" mass="20893">MATPQTLPRPQRAAPAELDTAPATRERPRFPGWRWMAVWPAFPIAGYIGWKIGGRVDAIDAALVGGALTAAGLGAVQWWAAKGALGRAAAWIGASAVGYAVGLAAGAALVGYDTDLGSLAVMGLVSGAALGAAQGLVLARQGRRALALPWALAMPVLFALGWSVASVTGIGVDDQFTVFGAGGALMFTLLSGLLLARFTPARTQAG</sequence>
<keyword evidence="2" id="KW-0812">Transmembrane</keyword>
<proteinExistence type="predicted"/>
<reference evidence="3" key="1">
    <citation type="journal article" date="2022" name="Int. J. Syst. Evol. Microbiol.">
        <title>Pseudomonas aegrilactucae sp. nov. and Pseudomonas morbosilactucae sp. nov., pathogens causing bacterial rot of lettuce in Japan.</title>
        <authorList>
            <person name="Sawada H."/>
            <person name="Fujikawa T."/>
            <person name="Satou M."/>
        </authorList>
    </citation>
    <scope>NUCLEOTIDE SEQUENCE</scope>
    <source>
        <strain evidence="3">0166_1</strain>
    </source>
</reference>
<name>A0A9E6XWF4_9ACTN</name>
<keyword evidence="2" id="KW-0472">Membrane</keyword>
<organism evidence="3 4">
    <name type="scientific">Capillimicrobium parvum</name>
    <dbReference type="NCBI Taxonomy" id="2884022"/>
    <lineage>
        <taxon>Bacteria</taxon>
        <taxon>Bacillati</taxon>
        <taxon>Actinomycetota</taxon>
        <taxon>Thermoleophilia</taxon>
        <taxon>Solirubrobacterales</taxon>
        <taxon>Capillimicrobiaceae</taxon>
        <taxon>Capillimicrobium</taxon>
    </lineage>
</organism>